<name>A0AAE1ECH7_9GAST</name>
<proteinExistence type="predicted"/>
<accession>A0AAE1ECH7</accession>
<protein>
    <submittedName>
        <fullName evidence="1">Uncharacterized protein</fullName>
    </submittedName>
</protein>
<sequence>MALIHATKSARGEIQDILMSGNYYITEEIARELSFINNALEHLSLDGTFLSTSVDWQKKPGNFAPNQITGHMSGALCAINQVGNKLAEMKCRLGTRVVQEKQENELRELHQWAVSSLKNSQKELEPYTFDAADRIKQFGDTIGVTDRYTGYRQNLTRGSRDPFKMQSSWMEPRGELGLMKNLTRSHTTVGSPALDQRVNSRAMRPTASLDCNQFGPVPPANIGAMKKQIRFGTANPPMRVTKGYRTIDSLYPKSSAPLDGGAAPGSAVMDEVRSLNARNVCAQYERMEQQANRCAVPRQPYEELSVQEQAGINTTFPGKTEYMQRFKAPDMDVPTPDFKINPSPNFAIYGRPMQRVCYIPSFTEYQTRYEWPDAEKIVKLPWLRN</sequence>
<comment type="caution">
    <text evidence="1">The sequence shown here is derived from an EMBL/GenBank/DDBJ whole genome shotgun (WGS) entry which is preliminary data.</text>
</comment>
<reference evidence="1" key="1">
    <citation type="journal article" date="2023" name="G3 (Bethesda)">
        <title>A reference genome for the long-term kleptoplast-retaining sea slug Elysia crispata morphotype clarki.</title>
        <authorList>
            <person name="Eastman K.E."/>
            <person name="Pendleton A.L."/>
            <person name="Shaikh M.A."/>
            <person name="Suttiyut T."/>
            <person name="Ogas R."/>
            <person name="Tomko P."/>
            <person name="Gavelis G."/>
            <person name="Widhalm J.R."/>
            <person name="Wisecaver J.H."/>
        </authorList>
    </citation>
    <scope>NUCLEOTIDE SEQUENCE</scope>
    <source>
        <strain evidence="1">ECLA1</strain>
    </source>
</reference>
<evidence type="ECO:0000313" key="2">
    <source>
        <dbReference type="Proteomes" id="UP001283361"/>
    </source>
</evidence>
<keyword evidence="2" id="KW-1185">Reference proteome</keyword>
<gene>
    <name evidence="1" type="ORF">RRG08_033832</name>
</gene>
<dbReference type="Proteomes" id="UP001283361">
    <property type="component" value="Unassembled WGS sequence"/>
</dbReference>
<dbReference type="EMBL" id="JAWDGP010000286">
    <property type="protein sequence ID" value="KAK3801645.1"/>
    <property type="molecule type" value="Genomic_DNA"/>
</dbReference>
<organism evidence="1 2">
    <name type="scientific">Elysia crispata</name>
    <name type="common">lettuce slug</name>
    <dbReference type="NCBI Taxonomy" id="231223"/>
    <lineage>
        <taxon>Eukaryota</taxon>
        <taxon>Metazoa</taxon>
        <taxon>Spiralia</taxon>
        <taxon>Lophotrochozoa</taxon>
        <taxon>Mollusca</taxon>
        <taxon>Gastropoda</taxon>
        <taxon>Heterobranchia</taxon>
        <taxon>Euthyneura</taxon>
        <taxon>Panpulmonata</taxon>
        <taxon>Sacoglossa</taxon>
        <taxon>Placobranchoidea</taxon>
        <taxon>Plakobranchidae</taxon>
        <taxon>Elysia</taxon>
    </lineage>
</organism>
<dbReference type="AlphaFoldDB" id="A0AAE1ECH7"/>
<evidence type="ECO:0000313" key="1">
    <source>
        <dbReference type="EMBL" id="KAK3801645.1"/>
    </source>
</evidence>